<proteinExistence type="predicted"/>
<evidence type="ECO:0000313" key="2">
    <source>
        <dbReference type="EMBL" id="SFC86900.1"/>
    </source>
</evidence>
<protein>
    <submittedName>
        <fullName evidence="2">Uncharacterized protein</fullName>
    </submittedName>
</protein>
<name>A0A1I1MZC1_9RHOB</name>
<accession>A0A1I1MZC1</accession>
<dbReference type="Proteomes" id="UP000198728">
    <property type="component" value="Unassembled WGS sequence"/>
</dbReference>
<feature type="chain" id="PRO_5011646745" evidence="1">
    <location>
        <begin position="24"/>
        <end position="109"/>
    </location>
</feature>
<dbReference type="STRING" id="441112.SAMN04488094_110122"/>
<sequence>MTYHLTRTLLTFVALTVPSLAIAHGPGLGTGTANAPGWTGQQTPPCATAGATVPPCGTAPGTYGSYGNGMPGPAAGHGPQMMLGNGVPSRPGTGWGYRFGHGPGMNWRN</sequence>
<dbReference type="AlphaFoldDB" id="A0A1I1MZC1"/>
<reference evidence="2 3" key="1">
    <citation type="submission" date="2016-10" db="EMBL/GenBank/DDBJ databases">
        <authorList>
            <person name="de Groot N.N."/>
        </authorList>
    </citation>
    <scope>NUCLEOTIDE SEQUENCE [LARGE SCALE GENOMIC DNA]</scope>
    <source>
        <strain evidence="2 3">DSM 19548</strain>
    </source>
</reference>
<organism evidence="2 3">
    <name type="scientific">Tropicimonas isoalkanivorans</name>
    <dbReference type="NCBI Taxonomy" id="441112"/>
    <lineage>
        <taxon>Bacteria</taxon>
        <taxon>Pseudomonadati</taxon>
        <taxon>Pseudomonadota</taxon>
        <taxon>Alphaproteobacteria</taxon>
        <taxon>Rhodobacterales</taxon>
        <taxon>Roseobacteraceae</taxon>
        <taxon>Tropicimonas</taxon>
    </lineage>
</organism>
<feature type="signal peptide" evidence="1">
    <location>
        <begin position="1"/>
        <end position="23"/>
    </location>
</feature>
<evidence type="ECO:0000313" key="3">
    <source>
        <dbReference type="Proteomes" id="UP000198728"/>
    </source>
</evidence>
<gene>
    <name evidence="2" type="ORF">SAMN04488094_110122</name>
</gene>
<evidence type="ECO:0000256" key="1">
    <source>
        <dbReference type="SAM" id="SignalP"/>
    </source>
</evidence>
<keyword evidence="1" id="KW-0732">Signal</keyword>
<dbReference type="EMBL" id="FOLG01000010">
    <property type="protein sequence ID" value="SFC86900.1"/>
    <property type="molecule type" value="Genomic_DNA"/>
</dbReference>
<keyword evidence="3" id="KW-1185">Reference proteome</keyword>